<dbReference type="PANTHER" id="PTHR21879">
    <property type="entry name" value="FI03362P-RELATED-RELATED"/>
    <property type="match status" value="1"/>
</dbReference>
<dbReference type="eggNOG" id="ENOG502STVF">
    <property type="taxonomic scope" value="Eukaryota"/>
</dbReference>
<dbReference type="OMA" id="MMSFMIS"/>
<gene>
    <name evidence="1" type="primary">CPG30</name>
</gene>
<organism evidence="1">
    <name type="scientific">Bombyx mori</name>
    <name type="common">Silk moth</name>
    <dbReference type="NCBI Taxonomy" id="7091"/>
    <lineage>
        <taxon>Eukaryota</taxon>
        <taxon>Metazoa</taxon>
        <taxon>Ecdysozoa</taxon>
        <taxon>Arthropoda</taxon>
        <taxon>Hexapoda</taxon>
        <taxon>Insecta</taxon>
        <taxon>Pterygota</taxon>
        <taxon>Neoptera</taxon>
        <taxon>Endopterygota</taxon>
        <taxon>Lepidoptera</taxon>
        <taxon>Glossata</taxon>
        <taxon>Ditrysia</taxon>
        <taxon>Bombycoidea</taxon>
        <taxon>Bombycidae</taxon>
        <taxon>Bombycinae</taxon>
        <taxon>Bombyx</taxon>
    </lineage>
</organism>
<sequence length="493" mass="55414">MNKTIKAHYNAMDLKTTLVLFAVVSTTSSQLKSPDRIFESAYSECLMKFSYVCLQRKTLSYLKVLNGLSEVSVFGDYVKFVKFNSSKLEEDKPPVNTTDTAQLASLIDEAVDNFFATHTLRVKALGRELSMTRGVNEFVGRKKRKGGGGGGDHGGDHDGKKKMMMMAMMCMKMKMMMMIPAMMGMMGMMSFKGMMFSMMSFMISKGWATSGAGGGAWMPAGSQDYAGGGGYDANGQWQSRSILEKEKRKPIVTSIASTVRINGKTTNANEIIKENGMKEIKHRLAKRNVDALEIVAGKKEIAEDISSEIPGTDDREKLTHVNRFDNDIVEDITLDNDSNWKTSILIGKLLKKSAVNELKTERNSRNGDASTDDNVKCNTQYNPDGKPAVCREYRRKKRDIIDIFQNSYRYILSKLFGTSINRRTVANPKYKIVNGVKYVYQPFRASQKVKIIAAEDFNKGEIMEGAVESRMNRKKFNRIKDNVNETMDDNPWE</sequence>
<dbReference type="InParanoid" id="D0VEM5"/>
<dbReference type="PaxDb" id="7091-BGIBMGA000053-TA"/>
<dbReference type="EMBL" id="GU070699">
    <property type="protein sequence ID" value="ACY06909.1"/>
    <property type="molecule type" value="Genomic_DNA"/>
</dbReference>
<dbReference type="Pfam" id="PF07898">
    <property type="entry name" value="DUF1676"/>
    <property type="match status" value="1"/>
</dbReference>
<proteinExistence type="predicted"/>
<evidence type="ECO:0000313" key="1">
    <source>
        <dbReference type="EMBL" id="ACY06909.1"/>
    </source>
</evidence>
<protein>
    <submittedName>
        <fullName evidence="1">Putative cuticle protein CPG30</fullName>
    </submittedName>
</protein>
<dbReference type="AlphaFoldDB" id="D0VEM5"/>
<dbReference type="InterPro" id="IPR012464">
    <property type="entry name" value="DUF1676"/>
</dbReference>
<dbReference type="HOGENOM" id="CLU_553453_0_0_1"/>
<accession>D0VEM5</accession>
<reference evidence="1" key="1">
    <citation type="submission" date="2009-10" db="EMBL/GenBank/DDBJ databases">
        <title>Expression profile of cuticular genes of silkworm, Bombyx mori.</title>
        <authorList>
            <consortium name="The International Silkworm Genome Consortium"/>
            <person name="Liang J."/>
            <person name="Xiang Z."/>
            <person name="He N."/>
        </authorList>
    </citation>
    <scope>NUCLEOTIDE SEQUENCE</scope>
</reference>
<name>D0VEM5_BOMMO</name>
<dbReference type="GO" id="GO:0016020">
    <property type="term" value="C:membrane"/>
    <property type="evidence" value="ECO:0007669"/>
    <property type="project" value="TreeGrafter"/>
</dbReference>